<dbReference type="InterPro" id="IPR006195">
    <property type="entry name" value="aa-tRNA-synth_II"/>
</dbReference>
<keyword evidence="3 9" id="KW-0963">Cytoplasm</keyword>
<dbReference type="GO" id="GO:0000287">
    <property type="term" value="F:magnesium ion binding"/>
    <property type="evidence" value="ECO:0007669"/>
    <property type="project" value="UniProtKB-UniRule"/>
</dbReference>
<keyword evidence="9" id="KW-0479">Metal-binding</keyword>
<comment type="cofactor">
    <cofactor evidence="9">
        <name>Mg(2+)</name>
        <dbReference type="ChEBI" id="CHEBI:18420"/>
    </cofactor>
    <text evidence="9">Binds 3 Mg(2+) cations per subunit. The strongest magnesium site (Mg1) is bound to the beta- and gamma-phosphates of ATP and four water molecules complete its coordination sphere.</text>
</comment>
<proteinExistence type="inferred from homology"/>
<evidence type="ECO:0000256" key="7">
    <source>
        <dbReference type="ARBA" id="ARBA00022917"/>
    </source>
</evidence>
<keyword evidence="8 9" id="KW-0030">Aminoacyl-tRNA synthetase</keyword>
<keyword evidence="12" id="KW-1185">Reference proteome</keyword>
<dbReference type="Proteomes" id="UP000294299">
    <property type="component" value="Chromosome NFRAN"/>
</dbReference>
<dbReference type="NCBIfam" id="NF003483">
    <property type="entry name" value="PRK05159.1"/>
    <property type="match status" value="1"/>
</dbReference>
<dbReference type="PROSITE" id="PS50862">
    <property type="entry name" value="AA_TRNA_LIGASE_II"/>
    <property type="match status" value="1"/>
</dbReference>
<dbReference type="PANTHER" id="PTHR43450:SF1">
    <property type="entry name" value="ASPARTATE--TRNA LIGASE, CYTOPLASMIC"/>
    <property type="match status" value="1"/>
</dbReference>
<comment type="similarity">
    <text evidence="2 9">Belongs to the class-II aminoacyl-tRNA synthetase family. Type 2 subfamily.</text>
</comment>
<dbReference type="InterPro" id="IPR004364">
    <property type="entry name" value="Aa-tRNA-synt_II"/>
</dbReference>
<comment type="subunit">
    <text evidence="9">Homodimer.</text>
</comment>
<reference evidence="11 12" key="1">
    <citation type="submission" date="2019-02" db="EMBL/GenBank/DDBJ databases">
        <authorList>
            <person name="Lehtovirta-Morley E L."/>
        </authorList>
    </citation>
    <scope>NUCLEOTIDE SEQUENCE [LARGE SCALE GENOMIC DNA]</scope>
    <source>
        <strain evidence="11">NFRAN1</strain>
    </source>
</reference>
<evidence type="ECO:0000256" key="5">
    <source>
        <dbReference type="ARBA" id="ARBA00022741"/>
    </source>
</evidence>
<evidence type="ECO:0000256" key="1">
    <source>
        <dbReference type="ARBA" id="ARBA00004496"/>
    </source>
</evidence>
<gene>
    <name evidence="9 11" type="primary">aspS</name>
    <name evidence="11" type="ORF">NFRAN_0257</name>
</gene>
<comment type="subcellular location">
    <subcellularLocation>
        <location evidence="1 9">Cytoplasm</location>
    </subcellularLocation>
</comment>
<evidence type="ECO:0000313" key="12">
    <source>
        <dbReference type="Proteomes" id="UP000294299"/>
    </source>
</evidence>
<dbReference type="InterPro" id="IPR012340">
    <property type="entry name" value="NA-bd_OB-fold"/>
</dbReference>
<feature type="binding site" evidence="9">
    <location>
        <position position="183"/>
    </location>
    <ligand>
        <name>L-aspartate</name>
        <dbReference type="ChEBI" id="CHEBI:29991"/>
    </ligand>
</feature>
<keyword evidence="4 9" id="KW-0436">Ligase</keyword>
<dbReference type="EC" id="6.1.1.12" evidence="9"/>
<dbReference type="InterPro" id="IPR004523">
    <property type="entry name" value="Asp-tRNA_synthase_2"/>
</dbReference>
<feature type="binding site" evidence="9">
    <location>
        <position position="376"/>
    </location>
    <ligand>
        <name>Mg(2+)</name>
        <dbReference type="ChEBI" id="CHEBI:18420"/>
        <label>2</label>
    </ligand>
</feature>
<dbReference type="PANTHER" id="PTHR43450">
    <property type="entry name" value="ASPARTYL-TRNA SYNTHETASE"/>
    <property type="match status" value="1"/>
</dbReference>
<dbReference type="EMBL" id="LR216287">
    <property type="protein sequence ID" value="VFJ12578.1"/>
    <property type="molecule type" value="Genomic_DNA"/>
</dbReference>
<dbReference type="GO" id="GO:0006422">
    <property type="term" value="P:aspartyl-tRNA aminoacylation"/>
    <property type="evidence" value="ECO:0007669"/>
    <property type="project" value="UniProtKB-UniRule"/>
</dbReference>
<dbReference type="Pfam" id="PF01336">
    <property type="entry name" value="tRNA_anti-codon"/>
    <property type="match status" value="1"/>
</dbReference>
<feature type="domain" description="Aminoacyl-transfer RNA synthetases class-II family profile" evidence="10">
    <location>
        <begin position="150"/>
        <end position="453"/>
    </location>
</feature>
<feature type="binding site" evidence="9">
    <location>
        <position position="226"/>
    </location>
    <ligand>
        <name>L-aspartate</name>
        <dbReference type="ChEBI" id="CHEBI:29991"/>
    </ligand>
</feature>
<protein>
    <recommendedName>
        <fullName evidence="9">Aspartate--tRNA ligase</fullName>
        <ecNumber evidence="9">6.1.1.12</ecNumber>
    </recommendedName>
    <alternativeName>
        <fullName evidence="9">Aspartyl-tRNA synthetase</fullName>
        <shortName evidence="9">AspRS</shortName>
    </alternativeName>
</protein>
<feature type="binding site" evidence="9">
    <location>
        <position position="379"/>
    </location>
    <ligand>
        <name>L-aspartate</name>
        <dbReference type="ChEBI" id="CHEBI:29991"/>
    </ligand>
</feature>
<feature type="binding site" evidence="9">
    <location>
        <begin position="226"/>
        <end position="228"/>
    </location>
    <ligand>
        <name>ATP</name>
        <dbReference type="ChEBI" id="CHEBI:30616"/>
    </ligand>
</feature>
<keyword evidence="5 9" id="KW-0547">Nucleotide-binding</keyword>
<dbReference type="GO" id="GO:0004815">
    <property type="term" value="F:aspartate-tRNA ligase activity"/>
    <property type="evidence" value="ECO:0007669"/>
    <property type="project" value="UniProtKB-UniRule"/>
</dbReference>
<keyword evidence="9" id="KW-0460">Magnesium</keyword>
<feature type="binding site" evidence="9">
    <location>
        <position position="383"/>
    </location>
    <ligand>
        <name>L-aspartate</name>
        <dbReference type="ChEBI" id="CHEBI:29991"/>
    </ligand>
</feature>
<dbReference type="Gene3D" id="3.30.930.10">
    <property type="entry name" value="Bira Bifunctional Protein, Domain 2"/>
    <property type="match status" value="1"/>
</dbReference>
<evidence type="ECO:0000256" key="4">
    <source>
        <dbReference type="ARBA" id="ARBA00022598"/>
    </source>
</evidence>
<feature type="binding site" evidence="9">
    <location>
        <begin position="424"/>
        <end position="427"/>
    </location>
    <ligand>
        <name>ATP</name>
        <dbReference type="ChEBI" id="CHEBI:30616"/>
    </ligand>
</feature>
<dbReference type="GO" id="GO:0003723">
    <property type="term" value="F:RNA binding"/>
    <property type="evidence" value="ECO:0007669"/>
    <property type="project" value="TreeGrafter"/>
</dbReference>
<dbReference type="GO" id="GO:0005524">
    <property type="term" value="F:ATP binding"/>
    <property type="evidence" value="ECO:0007669"/>
    <property type="project" value="UniProtKB-UniRule"/>
</dbReference>
<dbReference type="GeneID" id="39419825"/>
<sequence>MDDKIVLEDDLGNLRRSHYSFEISRKNVNEEVVVVGWISSKRDHGNVLFLQLRDQFGEVQIVVKKKETSLQLFKTLRNLKEHSSLAITGVVVEQKNSSSQIEILPKEIKILSISNKPPPFLTQAISSIGIDTRLDLRAIDLRRNYLQFVFKIRNTIINSIREYFNENYFIEVNTPKMIATATEGGAALFPIFYYDREAFLAQSPQLYKEQLTMAFESVFEIAPIFRAEPSRTNRHLSEAISIDAEKAYVDYRDMMEHLEKLIRHIVNRINSKNANELENLGIKLPNVSGSFPRITYTELINNLQANHKFIRWGDDISPKILKDIFSDEFFFITDWPASMKPFYVKSITPGNAQKESAIDEKNLLSESFDLMFGGLELSSGSTRINNKDLLIENMKKKGLNSTAFDYHLRVFDYAMPPHAGFGLGLERLVMALLKLENIRDATFYPRDIDRLTP</sequence>
<dbReference type="HAMAP" id="MF_02075">
    <property type="entry name" value="Asp_tRNA_synth_type2"/>
    <property type="match status" value="1"/>
</dbReference>
<feature type="binding site" evidence="9">
    <location>
        <begin position="234"/>
        <end position="236"/>
    </location>
    <ligand>
        <name>ATP</name>
        <dbReference type="ChEBI" id="CHEBI:30616"/>
    </ligand>
</feature>
<dbReference type="GO" id="GO:0005829">
    <property type="term" value="C:cytosol"/>
    <property type="evidence" value="ECO:0007669"/>
    <property type="project" value="TreeGrafter"/>
</dbReference>
<dbReference type="InterPro" id="IPR004365">
    <property type="entry name" value="NA-bd_OB_tRNA"/>
</dbReference>
<evidence type="ECO:0000256" key="3">
    <source>
        <dbReference type="ARBA" id="ARBA00022490"/>
    </source>
</evidence>
<dbReference type="Gene3D" id="2.40.50.140">
    <property type="entry name" value="Nucleic acid-binding proteins"/>
    <property type="match status" value="1"/>
</dbReference>
<feature type="binding site" evidence="9">
    <location>
        <position position="379"/>
    </location>
    <ligand>
        <name>Mg(2+)</name>
        <dbReference type="ChEBI" id="CHEBI:18420"/>
        <label>2</label>
    </ligand>
</feature>
<evidence type="ECO:0000256" key="8">
    <source>
        <dbReference type="ARBA" id="ARBA00023146"/>
    </source>
</evidence>
<dbReference type="PRINTS" id="PR01042">
    <property type="entry name" value="TRNASYNTHASP"/>
</dbReference>
<dbReference type="AlphaFoldDB" id="A0A484I5W4"/>
<evidence type="ECO:0000256" key="2">
    <source>
        <dbReference type="ARBA" id="ARBA00005312"/>
    </source>
</evidence>
<keyword evidence="7 9" id="KW-0648">Protein biosynthesis</keyword>
<comment type="caution">
    <text evidence="9">Lacks conserved residue(s) required for the propagation of feature annotation.</text>
</comment>
<feature type="binding site" evidence="9">
    <location>
        <position position="376"/>
    </location>
    <ligand>
        <name>Mg(2+)</name>
        <dbReference type="ChEBI" id="CHEBI:18420"/>
        <label>3</label>
    </ligand>
</feature>
<comment type="catalytic activity">
    <reaction evidence="9">
        <text>tRNA(Asp) + L-aspartate + ATP = L-aspartyl-tRNA(Asp) + AMP + diphosphate</text>
        <dbReference type="Rhea" id="RHEA:19649"/>
        <dbReference type="Rhea" id="RHEA-COMP:9660"/>
        <dbReference type="Rhea" id="RHEA-COMP:9678"/>
        <dbReference type="ChEBI" id="CHEBI:29991"/>
        <dbReference type="ChEBI" id="CHEBI:30616"/>
        <dbReference type="ChEBI" id="CHEBI:33019"/>
        <dbReference type="ChEBI" id="CHEBI:78442"/>
        <dbReference type="ChEBI" id="CHEBI:78516"/>
        <dbReference type="ChEBI" id="CHEBI:456215"/>
        <dbReference type="EC" id="6.1.1.12"/>
    </reaction>
</comment>
<feature type="binding site" evidence="9">
    <location>
        <position position="376"/>
    </location>
    <ligand>
        <name>ATP</name>
        <dbReference type="ChEBI" id="CHEBI:30616"/>
    </ligand>
</feature>
<dbReference type="InterPro" id="IPR002312">
    <property type="entry name" value="Asp/Asn-tRNA-synth_IIb"/>
</dbReference>
<dbReference type="GO" id="GO:0017101">
    <property type="term" value="C:aminoacyl-tRNA synthetase multienzyme complex"/>
    <property type="evidence" value="ECO:0007669"/>
    <property type="project" value="TreeGrafter"/>
</dbReference>
<dbReference type="InterPro" id="IPR045864">
    <property type="entry name" value="aa-tRNA-synth_II/BPL/LPL"/>
</dbReference>
<accession>A0A484I5W4</accession>
<dbReference type="NCBIfam" id="TIGR00458">
    <property type="entry name" value="aspS_nondisc"/>
    <property type="match status" value="1"/>
</dbReference>
<dbReference type="SUPFAM" id="SSF55681">
    <property type="entry name" value="Class II aaRS and biotin synthetases"/>
    <property type="match status" value="1"/>
</dbReference>
<name>A0A484I5W4_9ARCH</name>
<keyword evidence="6 9" id="KW-0067">ATP-binding</keyword>
<organism evidence="11 12">
    <name type="scientific">Candidatus Nitrosocosmicus franklandianus</name>
    <dbReference type="NCBI Taxonomy" id="1798806"/>
    <lineage>
        <taxon>Archaea</taxon>
        <taxon>Nitrososphaerota</taxon>
        <taxon>Nitrososphaeria</taxon>
        <taxon>Nitrososphaerales</taxon>
        <taxon>Nitrososphaeraceae</taxon>
        <taxon>Candidatus Nitrosocosmicus</taxon>
    </lineage>
</organism>
<dbReference type="RefSeq" id="WP_134482682.1">
    <property type="nucleotide sequence ID" value="NZ_LR216287.1"/>
</dbReference>
<dbReference type="KEGG" id="nfn:NFRAN_0257"/>
<evidence type="ECO:0000259" key="10">
    <source>
        <dbReference type="PROSITE" id="PS50862"/>
    </source>
</evidence>
<comment type="function">
    <text evidence="9">Catalyzes the attachment of L-aspartate to tRNA(Asp) in a two-step reaction: L-aspartate is first activated by ATP to form Asp-AMP and then transferred to the acceptor end of tRNA(Asp).</text>
</comment>
<dbReference type="Pfam" id="PF00152">
    <property type="entry name" value="tRNA-synt_2"/>
    <property type="match status" value="1"/>
</dbReference>
<feature type="region of interest" description="Aspartate" evidence="9">
    <location>
        <begin position="205"/>
        <end position="208"/>
    </location>
</feature>
<evidence type="ECO:0000256" key="6">
    <source>
        <dbReference type="ARBA" id="ARBA00022840"/>
    </source>
</evidence>
<evidence type="ECO:0000256" key="9">
    <source>
        <dbReference type="HAMAP-Rule" id="MF_02075"/>
    </source>
</evidence>
<dbReference type="SUPFAM" id="SSF50249">
    <property type="entry name" value="Nucleic acid-binding proteins"/>
    <property type="match status" value="1"/>
</dbReference>
<dbReference type="CDD" id="cd00776">
    <property type="entry name" value="AsxRS_core"/>
    <property type="match status" value="1"/>
</dbReference>
<evidence type="ECO:0000313" key="11">
    <source>
        <dbReference type="EMBL" id="VFJ12578.1"/>
    </source>
</evidence>